<name>A0A9N9CTC4_FUNMO</name>
<proteinExistence type="predicted"/>
<protein>
    <submittedName>
        <fullName evidence="2">129_t:CDS:1</fullName>
    </submittedName>
</protein>
<evidence type="ECO:0000313" key="3">
    <source>
        <dbReference type="Proteomes" id="UP000789375"/>
    </source>
</evidence>
<feature type="non-terminal residue" evidence="2">
    <location>
        <position position="1"/>
    </location>
</feature>
<dbReference type="Proteomes" id="UP000789375">
    <property type="component" value="Unassembled WGS sequence"/>
</dbReference>
<evidence type="ECO:0000256" key="1">
    <source>
        <dbReference type="SAM" id="MobiDB-lite"/>
    </source>
</evidence>
<organism evidence="2 3">
    <name type="scientific">Funneliformis mosseae</name>
    <name type="common">Endomycorrhizal fungus</name>
    <name type="synonym">Glomus mosseae</name>
    <dbReference type="NCBI Taxonomy" id="27381"/>
    <lineage>
        <taxon>Eukaryota</taxon>
        <taxon>Fungi</taxon>
        <taxon>Fungi incertae sedis</taxon>
        <taxon>Mucoromycota</taxon>
        <taxon>Glomeromycotina</taxon>
        <taxon>Glomeromycetes</taxon>
        <taxon>Glomerales</taxon>
        <taxon>Glomeraceae</taxon>
        <taxon>Funneliformis</taxon>
    </lineage>
</organism>
<accession>A0A9N9CTC4</accession>
<evidence type="ECO:0000313" key="2">
    <source>
        <dbReference type="EMBL" id="CAG8614388.1"/>
    </source>
</evidence>
<comment type="caution">
    <text evidence="2">The sequence shown here is derived from an EMBL/GenBank/DDBJ whole genome shotgun (WGS) entry which is preliminary data.</text>
</comment>
<sequence>TSYGDKCDNDRQPTVSPDLNHVGTSHADGYLAIWKVVDNIVDIIDFGKVLDKEKERTRKAKAAAEHNRKKYADAKDIIDEKPKEEVLLNKSVSLIGLSNNKLMICDVKNPFIQNMETFKEISIRPHPTKESFLRFLPNGDLLLLLFPYIYIYSEASLRNSTKSPCSYISRHYLWGVEEIKIDHKVQINKRMYFTLGL</sequence>
<gene>
    <name evidence="2" type="ORF">FMOSSE_LOCUS9640</name>
</gene>
<dbReference type="AlphaFoldDB" id="A0A9N9CTC4"/>
<keyword evidence="3" id="KW-1185">Reference proteome</keyword>
<dbReference type="EMBL" id="CAJVPP010002880">
    <property type="protein sequence ID" value="CAG8614388.1"/>
    <property type="molecule type" value="Genomic_DNA"/>
</dbReference>
<feature type="compositionally biased region" description="Basic and acidic residues" evidence="1">
    <location>
        <begin position="1"/>
        <end position="11"/>
    </location>
</feature>
<reference evidence="2" key="1">
    <citation type="submission" date="2021-06" db="EMBL/GenBank/DDBJ databases">
        <authorList>
            <person name="Kallberg Y."/>
            <person name="Tangrot J."/>
            <person name="Rosling A."/>
        </authorList>
    </citation>
    <scope>NUCLEOTIDE SEQUENCE</scope>
    <source>
        <strain evidence="2">87-6 pot B 2015</strain>
    </source>
</reference>
<feature type="region of interest" description="Disordered" evidence="1">
    <location>
        <begin position="1"/>
        <end position="20"/>
    </location>
</feature>